<dbReference type="InterPro" id="IPR000944">
    <property type="entry name" value="Tscrpt_reg_Rrf2"/>
</dbReference>
<dbReference type="Pfam" id="PF02082">
    <property type="entry name" value="Rrf2"/>
    <property type="match status" value="1"/>
</dbReference>
<evidence type="ECO:0000313" key="1">
    <source>
        <dbReference type="EMBL" id="KGJ54681.1"/>
    </source>
</evidence>
<dbReference type="AlphaFoldDB" id="A0A099IAT4"/>
<dbReference type="PANTHER" id="PTHR33221">
    <property type="entry name" value="WINGED HELIX-TURN-HELIX TRANSCRIPTIONAL REGULATOR, RRF2 FAMILY"/>
    <property type="match status" value="1"/>
</dbReference>
<dbReference type="GO" id="GO:0005829">
    <property type="term" value="C:cytosol"/>
    <property type="evidence" value="ECO:0007669"/>
    <property type="project" value="TreeGrafter"/>
</dbReference>
<dbReference type="EMBL" id="JQIF01000010">
    <property type="protein sequence ID" value="KGJ54681.1"/>
    <property type="molecule type" value="Genomic_DNA"/>
</dbReference>
<dbReference type="RefSeq" id="WP_044903809.1">
    <property type="nucleotide sequence ID" value="NZ_JQIF01000010.1"/>
</dbReference>
<organism evidence="1 2">
    <name type="scientific">Clostridium innocuum</name>
    <dbReference type="NCBI Taxonomy" id="1522"/>
    <lineage>
        <taxon>Bacteria</taxon>
        <taxon>Bacillati</taxon>
        <taxon>Bacillota</taxon>
        <taxon>Clostridia</taxon>
        <taxon>Eubacteriales</taxon>
        <taxon>Clostridiaceae</taxon>
        <taxon>Clostridium</taxon>
    </lineage>
</organism>
<dbReference type="InterPro" id="IPR036390">
    <property type="entry name" value="WH_DNA-bd_sf"/>
</dbReference>
<evidence type="ECO:0000313" key="2">
    <source>
        <dbReference type="Proteomes" id="UP000030008"/>
    </source>
</evidence>
<dbReference type="PROSITE" id="PS51197">
    <property type="entry name" value="HTH_RRF2_2"/>
    <property type="match status" value="1"/>
</dbReference>
<dbReference type="GO" id="GO:0003700">
    <property type="term" value="F:DNA-binding transcription factor activity"/>
    <property type="evidence" value="ECO:0007669"/>
    <property type="project" value="TreeGrafter"/>
</dbReference>
<comment type="caution">
    <text evidence="1">The sequence shown here is derived from an EMBL/GenBank/DDBJ whole genome shotgun (WGS) entry which is preliminary data.</text>
</comment>
<dbReference type="InterPro" id="IPR036388">
    <property type="entry name" value="WH-like_DNA-bd_sf"/>
</dbReference>
<dbReference type="Proteomes" id="UP000030008">
    <property type="component" value="Unassembled WGS sequence"/>
</dbReference>
<dbReference type="PANTHER" id="PTHR33221:SF9">
    <property type="entry name" value="RRF2 FAMILY PROTEIN"/>
    <property type="match status" value="1"/>
</dbReference>
<dbReference type="NCBIfam" id="TIGR00738">
    <property type="entry name" value="rrf2_super"/>
    <property type="match status" value="1"/>
</dbReference>
<gene>
    <name evidence="1" type="ORF">CIAN88_02315</name>
</gene>
<accession>A0A099IAT4</accession>
<name>A0A099IAT4_CLOIN</name>
<dbReference type="Gene3D" id="1.10.10.10">
    <property type="entry name" value="Winged helix-like DNA-binding domain superfamily/Winged helix DNA-binding domain"/>
    <property type="match status" value="1"/>
</dbReference>
<protein>
    <submittedName>
        <fullName evidence="1">Rrf2 family transcriptional regulator</fullName>
    </submittedName>
</protein>
<proteinExistence type="predicted"/>
<dbReference type="SUPFAM" id="SSF46785">
    <property type="entry name" value="Winged helix' DNA-binding domain"/>
    <property type="match status" value="1"/>
</dbReference>
<reference evidence="1 2" key="1">
    <citation type="submission" date="2014-08" db="EMBL/GenBank/DDBJ databases">
        <title>Clostridium innocuum, an unnegligible vancomycin-resistant pathogen causing extra-intestinal infections.</title>
        <authorList>
            <person name="Feng Y."/>
            <person name="Chiu C.-H."/>
        </authorList>
    </citation>
    <scope>NUCLEOTIDE SEQUENCE [LARGE SCALE GENOMIC DNA]</scope>
    <source>
        <strain evidence="1 2">AN88</strain>
    </source>
</reference>
<sequence length="138" mass="15656">MRIRGSLEQAICIVLLISTSSRPVKSSELSKKLNVSDSYLKKIMRQLVKAKIVSSIASKNGGFVLLNSPSRITFLDLFNAIEGQEQFAVSTSLVDRVFDSRKQVKEKEEKIMHYLHGAELEYRKKLKEITIQQILSDV</sequence>